<reference evidence="1 2" key="1">
    <citation type="submission" date="2019-06" db="EMBL/GenBank/DDBJ databases">
        <authorList>
            <person name="Li M."/>
        </authorList>
    </citation>
    <scope>NUCLEOTIDE SEQUENCE [LARGE SCALE GENOMIC DNA]</scope>
    <source>
        <strain evidence="1 2">BGMRC2036</strain>
    </source>
</reference>
<organism evidence="1 2">
    <name type="scientific">Martelella alba</name>
    <dbReference type="NCBI Taxonomy" id="2590451"/>
    <lineage>
        <taxon>Bacteria</taxon>
        <taxon>Pseudomonadati</taxon>
        <taxon>Pseudomonadota</taxon>
        <taxon>Alphaproteobacteria</taxon>
        <taxon>Hyphomicrobiales</taxon>
        <taxon>Aurantimonadaceae</taxon>
        <taxon>Martelella</taxon>
    </lineage>
</organism>
<proteinExistence type="predicted"/>
<comment type="caution">
    <text evidence="1">The sequence shown here is derived from an EMBL/GenBank/DDBJ whole genome shotgun (WGS) entry which is preliminary data.</text>
</comment>
<accession>A0A506U138</accession>
<dbReference type="RefSeq" id="WP_141150950.1">
    <property type="nucleotide sequence ID" value="NZ_VHLG01000019.1"/>
</dbReference>
<name>A0A506U138_9HYPH</name>
<dbReference type="Proteomes" id="UP000318801">
    <property type="component" value="Unassembled WGS sequence"/>
</dbReference>
<keyword evidence="2" id="KW-1185">Reference proteome</keyword>
<sequence length="70" mass="7776">MDEVIATCFTAIPYEHITFTDTASAATLSPEPPDLEPLSKPESALHIRGVQAAVEDFLLRYRSIDVFFGY</sequence>
<gene>
    <name evidence="1" type="ORF">FJU08_20675</name>
</gene>
<dbReference type="AlphaFoldDB" id="A0A506U138"/>
<evidence type="ECO:0000313" key="1">
    <source>
        <dbReference type="EMBL" id="TPW27208.1"/>
    </source>
</evidence>
<protein>
    <submittedName>
        <fullName evidence="1">Uncharacterized protein</fullName>
    </submittedName>
</protein>
<evidence type="ECO:0000313" key="2">
    <source>
        <dbReference type="Proteomes" id="UP000318801"/>
    </source>
</evidence>
<dbReference type="EMBL" id="VHLG01000019">
    <property type="protein sequence ID" value="TPW27208.1"/>
    <property type="molecule type" value="Genomic_DNA"/>
</dbReference>